<dbReference type="SMART" id="SM00387">
    <property type="entry name" value="HATPase_c"/>
    <property type="match status" value="1"/>
</dbReference>
<feature type="domain" description="Histidine kinase" evidence="14">
    <location>
        <begin position="293"/>
        <end position="509"/>
    </location>
</feature>
<feature type="domain" description="PAS" evidence="16">
    <location>
        <begin position="149"/>
        <end position="219"/>
    </location>
</feature>
<dbReference type="FunFam" id="1.10.287.130:FF:000004">
    <property type="entry name" value="Ethylene receptor 1"/>
    <property type="match status" value="1"/>
</dbReference>
<evidence type="ECO:0000256" key="9">
    <source>
        <dbReference type="ARBA" id="ARBA00022840"/>
    </source>
</evidence>
<dbReference type="InterPro" id="IPR003594">
    <property type="entry name" value="HATPase_dom"/>
</dbReference>
<dbReference type="CDD" id="cd00082">
    <property type="entry name" value="HisKA"/>
    <property type="match status" value="1"/>
</dbReference>
<dbReference type="SMART" id="SM00388">
    <property type="entry name" value="HisKA"/>
    <property type="match status" value="1"/>
</dbReference>
<dbReference type="PANTHER" id="PTHR45339:SF1">
    <property type="entry name" value="HYBRID SIGNAL TRANSDUCTION HISTIDINE KINASE J"/>
    <property type="match status" value="1"/>
</dbReference>
<evidence type="ECO:0000256" key="13">
    <source>
        <dbReference type="PROSITE-ProRule" id="PRU00169"/>
    </source>
</evidence>
<evidence type="ECO:0000259" key="15">
    <source>
        <dbReference type="PROSITE" id="PS50110"/>
    </source>
</evidence>
<comment type="caution">
    <text evidence="18">The sequence shown here is derived from an EMBL/GenBank/DDBJ whole genome shotgun (WGS) entry which is preliminary data.</text>
</comment>
<evidence type="ECO:0000256" key="12">
    <source>
        <dbReference type="ARBA" id="ARBA00023136"/>
    </source>
</evidence>
<dbReference type="SMART" id="SM00091">
    <property type="entry name" value="PAS"/>
    <property type="match status" value="1"/>
</dbReference>
<dbReference type="FunFam" id="3.30.450.20:FF:000099">
    <property type="entry name" value="Sensory box sensor histidine kinase"/>
    <property type="match status" value="1"/>
</dbReference>
<keyword evidence="6" id="KW-0812">Transmembrane</keyword>
<dbReference type="CDD" id="cd17546">
    <property type="entry name" value="REC_hyHK_CKI1_RcsC-like"/>
    <property type="match status" value="1"/>
</dbReference>
<dbReference type="Gene3D" id="1.10.287.130">
    <property type="match status" value="1"/>
</dbReference>
<dbReference type="InterPro" id="IPR011006">
    <property type="entry name" value="CheY-like_superfamily"/>
</dbReference>
<evidence type="ECO:0000313" key="18">
    <source>
        <dbReference type="EMBL" id="TWT90948.1"/>
    </source>
</evidence>
<feature type="domain" description="PAC" evidence="17">
    <location>
        <begin position="222"/>
        <end position="275"/>
    </location>
</feature>
<evidence type="ECO:0000313" key="19">
    <source>
        <dbReference type="Proteomes" id="UP000315440"/>
    </source>
</evidence>
<dbReference type="GO" id="GO:0016020">
    <property type="term" value="C:membrane"/>
    <property type="evidence" value="ECO:0007669"/>
    <property type="project" value="UniProtKB-SubCell"/>
</dbReference>
<dbReference type="InterPro" id="IPR000700">
    <property type="entry name" value="PAS-assoc_C"/>
</dbReference>
<keyword evidence="4 13" id="KW-0597">Phosphoprotein</keyword>
<reference evidence="18 19" key="1">
    <citation type="submission" date="2019-02" db="EMBL/GenBank/DDBJ databases">
        <title>Deep-cultivation of Planctomycetes and their phenomic and genomic characterization uncovers novel biology.</title>
        <authorList>
            <person name="Wiegand S."/>
            <person name="Jogler M."/>
            <person name="Boedeker C."/>
            <person name="Pinto D."/>
            <person name="Vollmers J."/>
            <person name="Rivas-Marin E."/>
            <person name="Kohn T."/>
            <person name="Peeters S.H."/>
            <person name="Heuer A."/>
            <person name="Rast P."/>
            <person name="Oberbeckmann S."/>
            <person name="Bunk B."/>
            <person name="Jeske O."/>
            <person name="Meyerdierks A."/>
            <person name="Storesund J.E."/>
            <person name="Kallscheuer N."/>
            <person name="Luecker S."/>
            <person name="Lage O.M."/>
            <person name="Pohl T."/>
            <person name="Merkel B.J."/>
            <person name="Hornburger P."/>
            <person name="Mueller R.-W."/>
            <person name="Bruemmer F."/>
            <person name="Labrenz M."/>
            <person name="Spormann A.M."/>
            <person name="Op Den Camp H."/>
            <person name="Overmann J."/>
            <person name="Amann R."/>
            <person name="Jetten M.S.M."/>
            <person name="Mascher T."/>
            <person name="Medema M.H."/>
            <person name="Devos D.P."/>
            <person name="Kaster A.-K."/>
            <person name="Ovreas L."/>
            <person name="Rohde M."/>
            <person name="Galperin M.Y."/>
            <person name="Jogler C."/>
        </authorList>
    </citation>
    <scope>NUCLEOTIDE SEQUENCE [LARGE SCALE GENOMIC DNA]</scope>
    <source>
        <strain evidence="18 19">Mal64</strain>
    </source>
</reference>
<evidence type="ECO:0000256" key="1">
    <source>
        <dbReference type="ARBA" id="ARBA00000085"/>
    </source>
</evidence>
<dbReference type="GO" id="GO:0005524">
    <property type="term" value="F:ATP binding"/>
    <property type="evidence" value="ECO:0007669"/>
    <property type="project" value="UniProtKB-KW"/>
</dbReference>
<protein>
    <recommendedName>
        <fullName evidence="3">histidine kinase</fullName>
        <ecNumber evidence="3">2.7.13.3</ecNumber>
    </recommendedName>
</protein>
<organism evidence="18 19">
    <name type="scientific">Pseudobythopirellula maris</name>
    <dbReference type="NCBI Taxonomy" id="2527991"/>
    <lineage>
        <taxon>Bacteria</taxon>
        <taxon>Pseudomonadati</taxon>
        <taxon>Planctomycetota</taxon>
        <taxon>Planctomycetia</taxon>
        <taxon>Pirellulales</taxon>
        <taxon>Lacipirellulaceae</taxon>
        <taxon>Pseudobythopirellula</taxon>
    </lineage>
</organism>
<dbReference type="SUPFAM" id="SSF55874">
    <property type="entry name" value="ATPase domain of HSP90 chaperone/DNA topoisomerase II/histidine kinase"/>
    <property type="match status" value="1"/>
</dbReference>
<comment type="subcellular location">
    <subcellularLocation>
        <location evidence="2">Membrane</location>
    </subcellularLocation>
</comment>
<dbReference type="SMART" id="SM00448">
    <property type="entry name" value="REC"/>
    <property type="match status" value="1"/>
</dbReference>
<dbReference type="Pfam" id="PF00072">
    <property type="entry name" value="Response_reg"/>
    <property type="match status" value="1"/>
</dbReference>
<dbReference type="GO" id="GO:0000155">
    <property type="term" value="F:phosphorelay sensor kinase activity"/>
    <property type="evidence" value="ECO:0007669"/>
    <property type="project" value="InterPro"/>
</dbReference>
<dbReference type="Gene3D" id="3.40.50.2300">
    <property type="match status" value="1"/>
</dbReference>
<evidence type="ECO:0000256" key="10">
    <source>
        <dbReference type="ARBA" id="ARBA00022989"/>
    </source>
</evidence>
<dbReference type="SUPFAM" id="SSF47384">
    <property type="entry name" value="Homodimeric domain of signal transducing histidine kinase"/>
    <property type="match status" value="1"/>
</dbReference>
<dbReference type="Pfam" id="PF02518">
    <property type="entry name" value="HATPase_c"/>
    <property type="match status" value="1"/>
</dbReference>
<dbReference type="Gene3D" id="3.30.450.20">
    <property type="entry name" value="PAS domain"/>
    <property type="match status" value="1"/>
</dbReference>
<evidence type="ECO:0000256" key="2">
    <source>
        <dbReference type="ARBA" id="ARBA00004370"/>
    </source>
</evidence>
<dbReference type="InterPro" id="IPR035965">
    <property type="entry name" value="PAS-like_dom_sf"/>
</dbReference>
<dbReference type="PROSITE" id="PS50112">
    <property type="entry name" value="PAS"/>
    <property type="match status" value="1"/>
</dbReference>
<dbReference type="InterPro" id="IPR003661">
    <property type="entry name" value="HisK_dim/P_dom"/>
</dbReference>
<evidence type="ECO:0000259" key="17">
    <source>
        <dbReference type="PROSITE" id="PS50113"/>
    </source>
</evidence>
<evidence type="ECO:0000256" key="5">
    <source>
        <dbReference type="ARBA" id="ARBA00022679"/>
    </source>
</evidence>
<evidence type="ECO:0000256" key="8">
    <source>
        <dbReference type="ARBA" id="ARBA00022777"/>
    </source>
</evidence>
<evidence type="ECO:0000256" key="3">
    <source>
        <dbReference type="ARBA" id="ARBA00012438"/>
    </source>
</evidence>
<dbReference type="Pfam" id="PF00512">
    <property type="entry name" value="HisKA"/>
    <property type="match status" value="1"/>
</dbReference>
<dbReference type="Gene3D" id="3.30.565.10">
    <property type="entry name" value="Histidine kinase-like ATPase, C-terminal domain"/>
    <property type="match status" value="1"/>
</dbReference>
<evidence type="ECO:0000259" key="14">
    <source>
        <dbReference type="PROSITE" id="PS50109"/>
    </source>
</evidence>
<dbReference type="PROSITE" id="PS50113">
    <property type="entry name" value="PAC"/>
    <property type="match status" value="1"/>
</dbReference>
<dbReference type="InterPro" id="IPR004358">
    <property type="entry name" value="Sig_transdc_His_kin-like_C"/>
</dbReference>
<accession>A0A5C5ZV70</accession>
<evidence type="ECO:0000256" key="7">
    <source>
        <dbReference type="ARBA" id="ARBA00022741"/>
    </source>
</evidence>
<dbReference type="PRINTS" id="PR00344">
    <property type="entry name" value="BCTRLSENSOR"/>
</dbReference>
<dbReference type="CDD" id="cd00130">
    <property type="entry name" value="PAS"/>
    <property type="match status" value="1"/>
</dbReference>
<keyword evidence="10" id="KW-1133">Transmembrane helix</keyword>
<dbReference type="CDD" id="cd16922">
    <property type="entry name" value="HATPase_EvgS-ArcB-TorS-like"/>
    <property type="match status" value="1"/>
</dbReference>
<evidence type="ECO:0000256" key="4">
    <source>
        <dbReference type="ARBA" id="ARBA00022553"/>
    </source>
</evidence>
<keyword evidence="19" id="KW-1185">Reference proteome</keyword>
<dbReference type="Proteomes" id="UP000315440">
    <property type="component" value="Unassembled WGS sequence"/>
</dbReference>
<dbReference type="SUPFAM" id="SSF52172">
    <property type="entry name" value="CheY-like"/>
    <property type="match status" value="1"/>
</dbReference>
<evidence type="ECO:0000256" key="11">
    <source>
        <dbReference type="ARBA" id="ARBA00023012"/>
    </source>
</evidence>
<dbReference type="NCBIfam" id="TIGR00229">
    <property type="entry name" value="sensory_box"/>
    <property type="match status" value="1"/>
</dbReference>
<dbReference type="AlphaFoldDB" id="A0A5C5ZV70"/>
<dbReference type="EMBL" id="SJPQ01000001">
    <property type="protein sequence ID" value="TWT90948.1"/>
    <property type="molecule type" value="Genomic_DNA"/>
</dbReference>
<dbReference type="PROSITE" id="PS50109">
    <property type="entry name" value="HIS_KIN"/>
    <property type="match status" value="1"/>
</dbReference>
<gene>
    <name evidence="18" type="primary">luxQ_4</name>
    <name evidence="18" type="ORF">Mal64_13470</name>
</gene>
<name>A0A5C5ZV70_9BACT</name>
<keyword evidence="5 18" id="KW-0808">Transferase</keyword>
<dbReference type="EC" id="2.7.13.3" evidence="3"/>
<keyword evidence="7" id="KW-0547">Nucleotide-binding</keyword>
<comment type="catalytic activity">
    <reaction evidence="1">
        <text>ATP + protein L-histidine = ADP + protein N-phospho-L-histidine.</text>
        <dbReference type="EC" id="2.7.13.3"/>
    </reaction>
</comment>
<dbReference type="SUPFAM" id="SSF55785">
    <property type="entry name" value="PYP-like sensor domain (PAS domain)"/>
    <property type="match status" value="1"/>
</dbReference>
<sequence>MSDLQPPGESHRLLMLLPTTKDGEITARLFAENGVEGVVCPDLDTLCREARAGAGALLVAEERLLGDSERAVETMLREQPTWSDLPLLILTLSSQVHAAELERWQQSFNVTLIERPLKITPFLSLVRSRLKDRKRQYTVRDLLESLDARGREFRQLADAMPQMVFAADARGRMEFINQRAFDLLGLTPQRLKDASWAQAIHPEDIGAAETRWRRSIETGASFQAELRVRDARTGKHRWHLVRAEAIRGPNGAVLHWYGTGTDIHRQKLYERRLATDADRAAAEGAAKSEFLANMSHEIRTPMTAILGYAELLAEKESDAEKRRFLSVIQQNGSFLLEIINDILDLSKIEAGKLETVPARFELGPFVHDIYALMRVRADESGVGFSVEYSGAAPDWVHSDPKRLRQVLVNLVGNAIKFTHEGSVRLAVSGSPGELVFEVIDTGIGMSDDQIESLFAPFHQADSSVSRRFGGTGLGLAISQRLARMLGGDITVASRLGEGSTFKLTLALAEDQAAPPPGAPREGALAAADDEPPRLGCRVLVVDDRHDIRFLAGRILENAGADVDYAENGLHATELVERMLNAGSPPDIVLMDMQMPAMDGYEATARLRSMGFRRPIIALTADAMQGDMDRCLKSGCNAYLSKPIATAEMLRMVAEHLD</sequence>
<keyword evidence="8 18" id="KW-0418">Kinase</keyword>
<keyword evidence="11" id="KW-0902">Two-component regulatory system</keyword>
<dbReference type="InterPro" id="IPR005467">
    <property type="entry name" value="His_kinase_dom"/>
</dbReference>
<dbReference type="OrthoDB" id="9803190at2"/>
<dbReference type="Pfam" id="PF08447">
    <property type="entry name" value="PAS_3"/>
    <property type="match status" value="1"/>
</dbReference>
<dbReference type="PROSITE" id="PS50110">
    <property type="entry name" value="RESPONSE_REGULATORY"/>
    <property type="match status" value="1"/>
</dbReference>
<dbReference type="InterPro" id="IPR036890">
    <property type="entry name" value="HATPase_C_sf"/>
</dbReference>
<dbReference type="InterPro" id="IPR000014">
    <property type="entry name" value="PAS"/>
</dbReference>
<feature type="modified residue" description="4-aspartylphosphate" evidence="13">
    <location>
        <position position="591"/>
    </location>
</feature>
<keyword evidence="9" id="KW-0067">ATP-binding</keyword>
<dbReference type="PANTHER" id="PTHR45339">
    <property type="entry name" value="HYBRID SIGNAL TRANSDUCTION HISTIDINE KINASE J"/>
    <property type="match status" value="1"/>
</dbReference>
<dbReference type="InterPro" id="IPR036097">
    <property type="entry name" value="HisK_dim/P_sf"/>
</dbReference>
<evidence type="ECO:0000259" key="16">
    <source>
        <dbReference type="PROSITE" id="PS50112"/>
    </source>
</evidence>
<feature type="domain" description="Response regulatory" evidence="15">
    <location>
        <begin position="537"/>
        <end position="656"/>
    </location>
</feature>
<proteinExistence type="predicted"/>
<dbReference type="InterPro" id="IPR013655">
    <property type="entry name" value="PAS_fold_3"/>
</dbReference>
<dbReference type="FunFam" id="3.30.565.10:FF:000010">
    <property type="entry name" value="Sensor histidine kinase RcsC"/>
    <property type="match status" value="1"/>
</dbReference>
<keyword evidence="12" id="KW-0472">Membrane</keyword>
<dbReference type="InterPro" id="IPR001789">
    <property type="entry name" value="Sig_transdc_resp-reg_receiver"/>
</dbReference>
<evidence type="ECO:0000256" key="6">
    <source>
        <dbReference type="ARBA" id="ARBA00022692"/>
    </source>
</evidence>